<feature type="non-terminal residue" evidence="1">
    <location>
        <position position="73"/>
    </location>
</feature>
<protein>
    <submittedName>
        <fullName evidence="1">12621_t:CDS:1</fullName>
    </submittedName>
</protein>
<dbReference type="EMBL" id="CAJVPP010000434">
    <property type="protein sequence ID" value="CAG8482289.1"/>
    <property type="molecule type" value="Genomic_DNA"/>
</dbReference>
<proteinExistence type="predicted"/>
<evidence type="ECO:0000313" key="1">
    <source>
        <dbReference type="EMBL" id="CAG8482289.1"/>
    </source>
</evidence>
<keyword evidence="2" id="KW-1185">Reference proteome</keyword>
<sequence length="73" mass="8363">MVERREALMLAHRYKGRITKQASCLFLILEEIKEESSLREYLVHGDDMSNDCNLRNQAGALGIARRAAENLRS</sequence>
<comment type="caution">
    <text evidence="1">The sequence shown here is derived from an EMBL/GenBank/DDBJ whole genome shotgun (WGS) entry which is preliminary data.</text>
</comment>
<organism evidence="1 2">
    <name type="scientific">Funneliformis mosseae</name>
    <name type="common">Endomycorrhizal fungus</name>
    <name type="synonym">Glomus mosseae</name>
    <dbReference type="NCBI Taxonomy" id="27381"/>
    <lineage>
        <taxon>Eukaryota</taxon>
        <taxon>Fungi</taxon>
        <taxon>Fungi incertae sedis</taxon>
        <taxon>Mucoromycota</taxon>
        <taxon>Glomeromycotina</taxon>
        <taxon>Glomeromycetes</taxon>
        <taxon>Glomerales</taxon>
        <taxon>Glomeraceae</taxon>
        <taxon>Funneliformis</taxon>
    </lineage>
</organism>
<gene>
    <name evidence="1" type="ORF">FMOSSE_LOCUS3089</name>
</gene>
<name>A0A9N8WFA4_FUNMO</name>
<reference evidence="1" key="1">
    <citation type="submission" date="2021-06" db="EMBL/GenBank/DDBJ databases">
        <authorList>
            <person name="Kallberg Y."/>
            <person name="Tangrot J."/>
            <person name="Rosling A."/>
        </authorList>
    </citation>
    <scope>NUCLEOTIDE SEQUENCE</scope>
    <source>
        <strain evidence="1">87-6 pot B 2015</strain>
    </source>
</reference>
<dbReference type="Proteomes" id="UP000789375">
    <property type="component" value="Unassembled WGS sequence"/>
</dbReference>
<evidence type="ECO:0000313" key="2">
    <source>
        <dbReference type="Proteomes" id="UP000789375"/>
    </source>
</evidence>
<dbReference type="AlphaFoldDB" id="A0A9N8WFA4"/>
<accession>A0A9N8WFA4</accession>